<feature type="region of interest" description="Disordered" evidence="1">
    <location>
        <begin position="67"/>
        <end position="111"/>
    </location>
</feature>
<dbReference type="Proteomes" id="UP000630097">
    <property type="component" value="Unassembled WGS sequence"/>
</dbReference>
<evidence type="ECO:0000313" key="2">
    <source>
        <dbReference type="EMBL" id="GIG78776.1"/>
    </source>
</evidence>
<sequence length="111" mass="12641">MLFRPATEADLDRVVAFTVDEPISWIPADRYLAELAERMYRPEWTWIAEDGDRIVGRALWWGQATSEHPAPWTASTSRPRSPTAPPWRPDCSARACGPSTSRARRSRRSTT</sequence>
<proteinExistence type="predicted"/>
<name>A0A8J3PSW1_9ACTN</name>
<comment type="caution">
    <text evidence="2">The sequence shown here is derived from an EMBL/GenBank/DDBJ whole genome shotgun (WGS) entry which is preliminary data.</text>
</comment>
<accession>A0A8J3PSW1</accession>
<dbReference type="AlphaFoldDB" id="A0A8J3PSW1"/>
<organism evidence="2 3">
    <name type="scientific">Planotetraspora kaengkrachanensis</name>
    <dbReference type="NCBI Taxonomy" id="575193"/>
    <lineage>
        <taxon>Bacteria</taxon>
        <taxon>Bacillati</taxon>
        <taxon>Actinomycetota</taxon>
        <taxon>Actinomycetes</taxon>
        <taxon>Streptosporangiales</taxon>
        <taxon>Streptosporangiaceae</taxon>
        <taxon>Planotetraspora</taxon>
    </lineage>
</organism>
<dbReference type="Gene3D" id="3.40.630.30">
    <property type="match status" value="1"/>
</dbReference>
<evidence type="ECO:0008006" key="4">
    <source>
        <dbReference type="Google" id="ProtNLM"/>
    </source>
</evidence>
<feature type="compositionally biased region" description="Basic residues" evidence="1">
    <location>
        <begin position="102"/>
        <end position="111"/>
    </location>
</feature>
<dbReference type="InterPro" id="IPR016181">
    <property type="entry name" value="Acyl_CoA_acyltransferase"/>
</dbReference>
<keyword evidence="3" id="KW-1185">Reference proteome</keyword>
<dbReference type="SUPFAM" id="SSF55729">
    <property type="entry name" value="Acyl-CoA N-acyltransferases (Nat)"/>
    <property type="match status" value="1"/>
</dbReference>
<gene>
    <name evidence="2" type="ORF">Pka01_19030</name>
</gene>
<evidence type="ECO:0000256" key="1">
    <source>
        <dbReference type="SAM" id="MobiDB-lite"/>
    </source>
</evidence>
<reference evidence="2 3" key="1">
    <citation type="submission" date="2021-01" db="EMBL/GenBank/DDBJ databases">
        <title>Whole genome shotgun sequence of Planotetraspora kaengkrachanensis NBRC 104272.</title>
        <authorList>
            <person name="Komaki H."/>
            <person name="Tamura T."/>
        </authorList>
    </citation>
    <scope>NUCLEOTIDE SEQUENCE [LARGE SCALE GENOMIC DNA]</scope>
    <source>
        <strain evidence="2 3">NBRC 104272</strain>
    </source>
</reference>
<feature type="compositionally biased region" description="Low complexity" evidence="1">
    <location>
        <begin position="71"/>
        <end position="81"/>
    </location>
</feature>
<protein>
    <recommendedName>
        <fullName evidence="4">N-acetyltransferase domain-containing protein</fullName>
    </recommendedName>
</protein>
<dbReference type="EMBL" id="BONV01000005">
    <property type="protein sequence ID" value="GIG78776.1"/>
    <property type="molecule type" value="Genomic_DNA"/>
</dbReference>
<evidence type="ECO:0000313" key="3">
    <source>
        <dbReference type="Proteomes" id="UP000630097"/>
    </source>
</evidence>